<reference evidence="2" key="1">
    <citation type="journal article" date="2023" name="Front. Plant Sci.">
        <title>Chromosomal-level genome assembly of Melastoma candidum provides insights into trichome evolution.</title>
        <authorList>
            <person name="Zhong Y."/>
            <person name="Wu W."/>
            <person name="Sun C."/>
            <person name="Zou P."/>
            <person name="Liu Y."/>
            <person name="Dai S."/>
            <person name="Zhou R."/>
        </authorList>
    </citation>
    <scope>NUCLEOTIDE SEQUENCE [LARGE SCALE GENOMIC DNA]</scope>
</reference>
<gene>
    <name evidence="1" type="ORF">MLD38_021767</name>
</gene>
<accession>A0ACB9QK13</accession>
<dbReference type="Proteomes" id="UP001057402">
    <property type="component" value="Chromosome 6"/>
</dbReference>
<comment type="caution">
    <text evidence="1">The sequence shown here is derived from an EMBL/GenBank/DDBJ whole genome shotgun (WGS) entry which is preliminary data.</text>
</comment>
<organism evidence="1 2">
    <name type="scientific">Melastoma candidum</name>
    <dbReference type="NCBI Taxonomy" id="119954"/>
    <lineage>
        <taxon>Eukaryota</taxon>
        <taxon>Viridiplantae</taxon>
        <taxon>Streptophyta</taxon>
        <taxon>Embryophyta</taxon>
        <taxon>Tracheophyta</taxon>
        <taxon>Spermatophyta</taxon>
        <taxon>Magnoliopsida</taxon>
        <taxon>eudicotyledons</taxon>
        <taxon>Gunneridae</taxon>
        <taxon>Pentapetalae</taxon>
        <taxon>rosids</taxon>
        <taxon>malvids</taxon>
        <taxon>Myrtales</taxon>
        <taxon>Melastomataceae</taxon>
        <taxon>Melastomatoideae</taxon>
        <taxon>Melastomateae</taxon>
        <taxon>Melastoma</taxon>
    </lineage>
</organism>
<name>A0ACB9QK13_9MYRT</name>
<proteinExistence type="predicted"/>
<keyword evidence="2" id="KW-1185">Reference proteome</keyword>
<protein>
    <submittedName>
        <fullName evidence="1">Uncharacterized protein</fullName>
    </submittedName>
</protein>
<dbReference type="EMBL" id="CM042885">
    <property type="protein sequence ID" value="KAI4365812.1"/>
    <property type="molecule type" value="Genomic_DNA"/>
</dbReference>
<evidence type="ECO:0000313" key="1">
    <source>
        <dbReference type="EMBL" id="KAI4365812.1"/>
    </source>
</evidence>
<sequence>MQVMESAIGSGLGAVKHQKGFIEDVGFVVGLTANVKGNMTKLNEEGKVGIHAENLKKMILDSGGSRTTTNTTEVGCGEGIEEREEGEERKEEKKEKKGRKDKGEAGDGERKA</sequence>
<evidence type="ECO:0000313" key="2">
    <source>
        <dbReference type="Proteomes" id="UP001057402"/>
    </source>
</evidence>